<dbReference type="InterPro" id="IPR036388">
    <property type="entry name" value="WH-like_DNA-bd_sf"/>
</dbReference>
<evidence type="ECO:0000256" key="4">
    <source>
        <dbReference type="ARBA" id="ARBA00023125"/>
    </source>
</evidence>
<evidence type="ECO:0000259" key="6">
    <source>
        <dbReference type="PROSITE" id="PS50931"/>
    </source>
</evidence>
<comment type="function">
    <text evidence="1">NodD regulates the expression of the nodABCFE genes which encode other nodulation proteins. NodD is also a negative regulator of its own expression. Binds flavonoids as inducers.</text>
</comment>
<reference evidence="7 8" key="1">
    <citation type="journal article" date="2014" name="BMC Genomics">
        <title>Comparative genomics of Bradyrhizobium japonicum CPAC 15 and Bradyrhizobium diazoefficiens CPAC 7: elite model strains for understanding symbiotic performance with soybean.</title>
        <authorList>
            <person name="Siqueira A.F."/>
            <person name="Ormeno-Orrillo E."/>
            <person name="Souza R.C."/>
            <person name="Rodrigues E.P."/>
            <person name="Almeida L.G."/>
            <person name="Barcellos F.G."/>
            <person name="Batista J.S."/>
            <person name="Nakatami A.S."/>
            <person name="Martinez-Romero E."/>
            <person name="Vasconcelos A.T."/>
            <person name="Hungria M."/>
        </authorList>
    </citation>
    <scope>NUCLEOTIDE SEQUENCE [LARGE SCALE GENOMIC DNA]</scope>
    <source>
        <strain evidence="7 8">SEMIA 5080</strain>
    </source>
</reference>
<dbReference type="FunFam" id="1.10.10.10:FF:000581">
    <property type="entry name" value="LysR family transcriptional regulator"/>
    <property type="match status" value="1"/>
</dbReference>
<dbReference type="GO" id="GO:0003677">
    <property type="term" value="F:DNA binding"/>
    <property type="evidence" value="ECO:0007669"/>
    <property type="project" value="UniProtKB-KW"/>
</dbReference>
<comment type="similarity">
    <text evidence="2">Belongs to the LysR transcriptional regulatory family.</text>
</comment>
<dbReference type="EMBL" id="ADOU02000004">
    <property type="protein sequence ID" value="KGJ69501.1"/>
    <property type="molecule type" value="Genomic_DNA"/>
</dbReference>
<organism evidence="7 8">
    <name type="scientific">Bradyrhizobium diazoefficiens SEMIA 5080</name>
    <dbReference type="NCBI Taxonomy" id="754504"/>
    <lineage>
        <taxon>Bacteria</taxon>
        <taxon>Pseudomonadati</taxon>
        <taxon>Pseudomonadota</taxon>
        <taxon>Alphaproteobacteria</taxon>
        <taxon>Hyphomicrobiales</taxon>
        <taxon>Nitrobacteraceae</taxon>
        <taxon>Bradyrhizobium</taxon>
    </lineage>
</organism>
<dbReference type="InterPro" id="IPR000847">
    <property type="entry name" value="LysR_HTH_N"/>
</dbReference>
<keyword evidence="5" id="KW-0804">Transcription</keyword>
<evidence type="ECO:0000313" key="7">
    <source>
        <dbReference type="EMBL" id="KGJ69501.1"/>
    </source>
</evidence>
<protein>
    <submittedName>
        <fullName evidence="7">Putative transcriptional regulatory protein</fullName>
    </submittedName>
</protein>
<keyword evidence="3" id="KW-0805">Transcription regulation</keyword>
<accession>A0A837CKS5</accession>
<proteinExistence type="inferred from homology"/>
<gene>
    <name evidence="7" type="ORF">BJA5080_04736</name>
</gene>
<dbReference type="GO" id="GO:0003700">
    <property type="term" value="F:DNA-binding transcription factor activity"/>
    <property type="evidence" value="ECO:0007669"/>
    <property type="project" value="InterPro"/>
</dbReference>
<dbReference type="InterPro" id="IPR005119">
    <property type="entry name" value="LysR_subst-bd"/>
</dbReference>
<dbReference type="PANTHER" id="PTHR30579">
    <property type="entry name" value="TRANSCRIPTIONAL REGULATOR"/>
    <property type="match status" value="1"/>
</dbReference>
<dbReference type="CDD" id="cd08422">
    <property type="entry name" value="PBP2_CrgA_like"/>
    <property type="match status" value="1"/>
</dbReference>
<dbReference type="SUPFAM" id="SSF46785">
    <property type="entry name" value="Winged helix' DNA-binding domain"/>
    <property type="match status" value="1"/>
</dbReference>
<evidence type="ECO:0000256" key="3">
    <source>
        <dbReference type="ARBA" id="ARBA00023015"/>
    </source>
</evidence>
<evidence type="ECO:0000256" key="5">
    <source>
        <dbReference type="ARBA" id="ARBA00023163"/>
    </source>
</evidence>
<dbReference type="Pfam" id="PF03466">
    <property type="entry name" value="LysR_substrate"/>
    <property type="match status" value="1"/>
</dbReference>
<dbReference type="Gene3D" id="1.10.10.10">
    <property type="entry name" value="Winged helix-like DNA-binding domain superfamily/Winged helix DNA-binding domain"/>
    <property type="match status" value="1"/>
</dbReference>
<name>A0A837CKS5_9BRAD</name>
<dbReference type="PROSITE" id="PS50931">
    <property type="entry name" value="HTH_LYSR"/>
    <property type="match status" value="1"/>
</dbReference>
<evidence type="ECO:0000313" key="8">
    <source>
        <dbReference type="Proteomes" id="UP000024900"/>
    </source>
</evidence>
<sequence length="339" mass="37783">MNAWKYLLQASLFALTNPIDLHFIGFKSDILHHRCAKMLDQGSIDWDDFRFVLAIVRGGSVSAAAKQLGVDHATVIRRVDRLEKHLSAKLFDRRKTGYLLTEAGQRVADSAEAMESTIVANQEQVGGSVARLTGTVRIGAPDGFGTAFLAPRLAPFADRYPDLDLQLVATARLFSLSKREADIAISLTMPKEGRIVGRKLLDYRLGLYAAPAYLDRFPPIVSREVLPQHRFVGYIEELLFTPELDYLPQVSPRISARFRSANLIAQLNATLSGFGIAVLPHFMASDYPQLVAVLPEEISITRTFWMLMHADSKDLARIRAVADYIGEIVERERALFAGR</sequence>
<evidence type="ECO:0000256" key="2">
    <source>
        <dbReference type="ARBA" id="ARBA00009437"/>
    </source>
</evidence>
<dbReference type="Proteomes" id="UP000024900">
    <property type="component" value="Unassembled WGS sequence"/>
</dbReference>
<dbReference type="Pfam" id="PF00126">
    <property type="entry name" value="HTH_1"/>
    <property type="match status" value="1"/>
</dbReference>
<evidence type="ECO:0000256" key="1">
    <source>
        <dbReference type="ARBA" id="ARBA00003502"/>
    </source>
</evidence>
<dbReference type="AlphaFoldDB" id="A0A837CKS5"/>
<dbReference type="Gene3D" id="3.40.190.290">
    <property type="match status" value="1"/>
</dbReference>
<keyword evidence="4" id="KW-0238">DNA-binding</keyword>
<dbReference type="InterPro" id="IPR050176">
    <property type="entry name" value="LTTR"/>
</dbReference>
<dbReference type="PANTHER" id="PTHR30579:SF3">
    <property type="entry name" value="TRANSCRIPTIONAL REGULATORY PROTEIN"/>
    <property type="match status" value="1"/>
</dbReference>
<dbReference type="InterPro" id="IPR036390">
    <property type="entry name" value="WH_DNA-bd_sf"/>
</dbReference>
<comment type="caution">
    <text evidence="7">The sequence shown here is derived from an EMBL/GenBank/DDBJ whole genome shotgun (WGS) entry which is preliminary data.</text>
</comment>
<feature type="domain" description="HTH lysR-type" evidence="6">
    <location>
        <begin position="44"/>
        <end position="101"/>
    </location>
</feature>
<dbReference type="SUPFAM" id="SSF53850">
    <property type="entry name" value="Periplasmic binding protein-like II"/>
    <property type="match status" value="1"/>
</dbReference>